<comment type="function">
    <text evidence="5">Responsible for synthesis of pseudouridine from uracil.</text>
</comment>
<evidence type="ECO:0000313" key="7">
    <source>
        <dbReference type="EMBL" id="KRN28445.1"/>
    </source>
</evidence>
<dbReference type="Proteomes" id="UP000051751">
    <property type="component" value="Unassembled WGS sequence"/>
</dbReference>
<gene>
    <name evidence="7" type="ORF">IV38_GL001445</name>
    <name evidence="8" type="ORF">IV40_GL001232</name>
</gene>
<dbReference type="SUPFAM" id="SSF55120">
    <property type="entry name" value="Pseudouridine synthase"/>
    <property type="match status" value="1"/>
</dbReference>
<dbReference type="PANTHER" id="PTHR21600:SF35">
    <property type="entry name" value="PSEUDOURIDINE SYNTHASE"/>
    <property type="match status" value="1"/>
</dbReference>
<dbReference type="OrthoDB" id="9807829at2"/>
<dbReference type="InterPro" id="IPR050188">
    <property type="entry name" value="RluA_PseudoU_synthase"/>
</dbReference>
<evidence type="ECO:0000259" key="6">
    <source>
        <dbReference type="Pfam" id="PF00849"/>
    </source>
</evidence>
<comment type="caution">
    <text evidence="8">The sequence shown here is derived from an EMBL/GenBank/DDBJ whole genome shotgun (WGS) entry which is preliminary data.</text>
</comment>
<dbReference type="EMBL" id="JQAZ01000003">
    <property type="protein sequence ID" value="KRN31946.1"/>
    <property type="molecule type" value="Genomic_DNA"/>
</dbReference>
<dbReference type="GO" id="GO:0003723">
    <property type="term" value="F:RNA binding"/>
    <property type="evidence" value="ECO:0007669"/>
    <property type="project" value="UniProtKB-KW"/>
</dbReference>
<comment type="catalytic activity">
    <reaction evidence="1 5">
        <text>a uridine in RNA = a pseudouridine in RNA</text>
        <dbReference type="Rhea" id="RHEA:48348"/>
        <dbReference type="Rhea" id="RHEA-COMP:12068"/>
        <dbReference type="Rhea" id="RHEA-COMP:12069"/>
        <dbReference type="ChEBI" id="CHEBI:65314"/>
        <dbReference type="ChEBI" id="CHEBI:65315"/>
    </reaction>
</comment>
<reference evidence="9 10" key="1">
    <citation type="journal article" date="2015" name="Genome Announc.">
        <title>Expanding the biotechnology potential of lactobacilli through comparative genomics of 213 strains and associated genera.</title>
        <authorList>
            <person name="Sun Z."/>
            <person name="Harris H.M."/>
            <person name="McCann A."/>
            <person name="Guo C."/>
            <person name="Argimon S."/>
            <person name="Zhang W."/>
            <person name="Yang X."/>
            <person name="Jeffery I.B."/>
            <person name="Cooney J.C."/>
            <person name="Kagawa T.F."/>
            <person name="Liu W."/>
            <person name="Song Y."/>
            <person name="Salvetti E."/>
            <person name="Wrobel A."/>
            <person name="Rasinkangas P."/>
            <person name="Parkhill J."/>
            <person name="Rea M.C."/>
            <person name="O'Sullivan O."/>
            <person name="Ritari J."/>
            <person name="Douillard F.P."/>
            <person name="Paul Ross R."/>
            <person name="Yang R."/>
            <person name="Briner A.E."/>
            <person name="Felis G.E."/>
            <person name="de Vos W.M."/>
            <person name="Barrangou R."/>
            <person name="Klaenhammer T.R."/>
            <person name="Caufield P.W."/>
            <person name="Cui Y."/>
            <person name="Zhang H."/>
            <person name="O'Toole P.W."/>
        </authorList>
    </citation>
    <scope>NUCLEOTIDE SEQUENCE [LARGE SCALE GENOMIC DNA]</scope>
    <source>
        <strain evidence="7 10">ATCC BAA-66</strain>
        <strain evidence="8 9">DSM 13344</strain>
    </source>
</reference>
<evidence type="ECO:0000256" key="5">
    <source>
        <dbReference type="RuleBase" id="RU362028"/>
    </source>
</evidence>
<dbReference type="NCBIfam" id="TIGR00005">
    <property type="entry name" value="rluA_subfam"/>
    <property type="match status" value="1"/>
</dbReference>
<keyword evidence="4" id="KW-0694">RNA-binding</keyword>
<dbReference type="Proteomes" id="UP000051645">
    <property type="component" value="Unassembled WGS sequence"/>
</dbReference>
<evidence type="ECO:0000256" key="1">
    <source>
        <dbReference type="ARBA" id="ARBA00000073"/>
    </source>
</evidence>
<dbReference type="PROSITE" id="PS50889">
    <property type="entry name" value="S4"/>
    <property type="match status" value="1"/>
</dbReference>
<dbReference type="STRING" id="81857.IV38_GL001445"/>
<dbReference type="EC" id="5.4.99.-" evidence="5"/>
<dbReference type="InterPro" id="IPR006145">
    <property type="entry name" value="PsdUridine_synth_RsuA/RluA"/>
</dbReference>
<evidence type="ECO:0000313" key="8">
    <source>
        <dbReference type="EMBL" id="KRN31946.1"/>
    </source>
</evidence>
<keyword evidence="9" id="KW-1185">Reference proteome</keyword>
<evidence type="ECO:0000256" key="2">
    <source>
        <dbReference type="ARBA" id="ARBA00010876"/>
    </source>
</evidence>
<dbReference type="AlphaFoldDB" id="A0A0R2G3T1"/>
<dbReference type="InterPro" id="IPR006225">
    <property type="entry name" value="PsdUridine_synth_RluC/D"/>
</dbReference>
<dbReference type="PATRIC" id="fig|81857.3.peg.1455"/>
<feature type="domain" description="Pseudouridine synthase RsuA/RluA-like" evidence="6">
    <location>
        <begin position="86"/>
        <end position="236"/>
    </location>
</feature>
<evidence type="ECO:0000256" key="4">
    <source>
        <dbReference type="PROSITE-ProRule" id="PRU00182"/>
    </source>
</evidence>
<name>A0A0R2G3T1_9LACO</name>
<evidence type="ECO:0000313" key="9">
    <source>
        <dbReference type="Proteomes" id="UP000051645"/>
    </source>
</evidence>
<comment type="similarity">
    <text evidence="2 5">Belongs to the pseudouridine synthase RluA family.</text>
</comment>
<sequence length="293" mass="32327">MEYTWTKTTTAPLKVKRFLIDCGLSHRLISAMKKGAGQFLVNGKLATTATELKQGDQVTVRLDAEPADPAVAVSTAPLNILFEDQNWLVVDKPAGLTTIPGPTNSTDTLVNRVKGHLLAEQADDLRPHIILRLDRFTSGVVLIAKNRLAQSLIAPAVEGHQLDKRYIAIASGRVTPQHGNFTGPIGRVGTTPQREVRADGKPAHTEYWCRETTDKWTLADVKLYTGRTHQIRVHFAVAGHPLLGDELYGGPMDLIQRQALHASFLKFSDPFTHEKLTFEAPLPADMQHVLQLK</sequence>
<evidence type="ECO:0000313" key="10">
    <source>
        <dbReference type="Proteomes" id="UP000051751"/>
    </source>
</evidence>
<keyword evidence="5" id="KW-0413">Isomerase</keyword>
<dbReference type="PANTHER" id="PTHR21600">
    <property type="entry name" value="MITOCHONDRIAL RNA PSEUDOURIDINE SYNTHASE"/>
    <property type="match status" value="1"/>
</dbReference>
<dbReference type="RefSeq" id="WP_057769401.1">
    <property type="nucleotide sequence ID" value="NZ_JQAT01000003.1"/>
</dbReference>
<feature type="active site" evidence="3">
    <location>
        <position position="134"/>
    </location>
</feature>
<protein>
    <recommendedName>
        <fullName evidence="5">Pseudouridine synthase</fullName>
        <ecNumber evidence="5">5.4.99.-</ecNumber>
    </recommendedName>
</protein>
<dbReference type="Pfam" id="PF00849">
    <property type="entry name" value="PseudoU_synth_2"/>
    <property type="match status" value="1"/>
</dbReference>
<dbReference type="GO" id="GO:0009982">
    <property type="term" value="F:pseudouridine synthase activity"/>
    <property type="evidence" value="ECO:0007669"/>
    <property type="project" value="InterPro"/>
</dbReference>
<dbReference type="GO" id="GO:0000455">
    <property type="term" value="P:enzyme-directed rRNA pseudouridine synthesis"/>
    <property type="evidence" value="ECO:0007669"/>
    <property type="project" value="TreeGrafter"/>
</dbReference>
<dbReference type="CDD" id="cd02869">
    <property type="entry name" value="PseudoU_synth_RluA_like"/>
    <property type="match status" value="1"/>
</dbReference>
<accession>A0A0R2G3T1</accession>
<organism evidence="8 9">
    <name type="scientific">Lactobacillus selangorensis</name>
    <dbReference type="NCBI Taxonomy" id="81857"/>
    <lineage>
        <taxon>Bacteria</taxon>
        <taxon>Bacillati</taxon>
        <taxon>Bacillota</taxon>
        <taxon>Bacilli</taxon>
        <taxon>Lactobacillales</taxon>
        <taxon>Lactobacillaceae</taxon>
        <taxon>Lactobacillus</taxon>
    </lineage>
</organism>
<evidence type="ECO:0000256" key="3">
    <source>
        <dbReference type="PIRSR" id="PIRSR606225-1"/>
    </source>
</evidence>
<dbReference type="GO" id="GO:0140098">
    <property type="term" value="F:catalytic activity, acting on RNA"/>
    <property type="evidence" value="ECO:0007669"/>
    <property type="project" value="UniProtKB-ARBA"/>
</dbReference>
<dbReference type="InterPro" id="IPR020103">
    <property type="entry name" value="PsdUridine_synth_cat_dom_sf"/>
</dbReference>
<proteinExistence type="inferred from homology"/>
<dbReference type="Gene3D" id="3.30.2350.10">
    <property type="entry name" value="Pseudouridine synthase"/>
    <property type="match status" value="1"/>
</dbReference>
<dbReference type="EMBL" id="JQAT01000003">
    <property type="protein sequence ID" value="KRN28445.1"/>
    <property type="molecule type" value="Genomic_DNA"/>
</dbReference>